<dbReference type="OrthoDB" id="5193907at2"/>
<feature type="region of interest" description="Disordered" evidence="1">
    <location>
        <begin position="69"/>
        <end position="174"/>
    </location>
</feature>
<dbReference type="InterPro" id="IPR013321">
    <property type="entry name" value="Arc_rbn_hlx_hlx"/>
</dbReference>
<feature type="compositionally biased region" description="Low complexity" evidence="1">
    <location>
        <begin position="149"/>
        <end position="164"/>
    </location>
</feature>
<sequence length="174" mass="18291">MELAPYVDSIRRDLSVAAEVAGQEARIAAERLTAALDAAVRLALMDALSTAAEEVTRELAPGSVEVRLRGREPEFVVTPPPSAHLPEEPAGPPAPPPPPHPGDTEQGTSRVTLRLPESLKTRAEEAAAREGVSVNTWLVRAVSAALTDSSPSGSRGSRGPSGPRVGKRITGWVR</sequence>
<gene>
    <name evidence="2" type="ORF">SAMN04489717_1342</name>
</gene>
<organism evidence="2 3">
    <name type="scientific">Actinopolymorpha singaporensis</name>
    <dbReference type="NCBI Taxonomy" id="117157"/>
    <lineage>
        <taxon>Bacteria</taxon>
        <taxon>Bacillati</taxon>
        <taxon>Actinomycetota</taxon>
        <taxon>Actinomycetes</taxon>
        <taxon>Propionibacteriales</taxon>
        <taxon>Actinopolymorphaceae</taxon>
        <taxon>Actinopolymorpha</taxon>
    </lineage>
</organism>
<evidence type="ECO:0000313" key="3">
    <source>
        <dbReference type="Proteomes" id="UP000198983"/>
    </source>
</evidence>
<evidence type="ECO:0000313" key="2">
    <source>
        <dbReference type="EMBL" id="SDS01631.1"/>
    </source>
</evidence>
<reference evidence="2 3" key="1">
    <citation type="submission" date="2016-10" db="EMBL/GenBank/DDBJ databases">
        <authorList>
            <person name="de Groot N.N."/>
        </authorList>
    </citation>
    <scope>NUCLEOTIDE SEQUENCE [LARGE SCALE GENOMIC DNA]</scope>
    <source>
        <strain evidence="2 3">DSM 22024</strain>
    </source>
</reference>
<dbReference type="SUPFAM" id="SSF47598">
    <property type="entry name" value="Ribbon-helix-helix"/>
    <property type="match status" value="1"/>
</dbReference>
<dbReference type="STRING" id="117157.SAMN04489717_1342"/>
<protein>
    <submittedName>
        <fullName evidence="2">HicB family protein</fullName>
    </submittedName>
</protein>
<dbReference type="Pfam" id="PF05534">
    <property type="entry name" value="HicB"/>
    <property type="match status" value="1"/>
</dbReference>
<feature type="compositionally biased region" description="Pro residues" evidence="1">
    <location>
        <begin position="78"/>
        <end position="101"/>
    </location>
</feature>
<dbReference type="EMBL" id="LT629732">
    <property type="protein sequence ID" value="SDS01631.1"/>
    <property type="molecule type" value="Genomic_DNA"/>
</dbReference>
<accession>A0A1H1NRQ1</accession>
<name>A0A1H1NRQ1_9ACTN</name>
<proteinExistence type="predicted"/>
<dbReference type="InterPro" id="IPR010985">
    <property type="entry name" value="Ribbon_hlx_hlx"/>
</dbReference>
<feature type="compositionally biased region" description="Basic and acidic residues" evidence="1">
    <location>
        <begin position="117"/>
        <end position="128"/>
    </location>
</feature>
<evidence type="ECO:0000256" key="1">
    <source>
        <dbReference type="SAM" id="MobiDB-lite"/>
    </source>
</evidence>
<dbReference type="InterPro" id="IPR008651">
    <property type="entry name" value="Uncharacterised_HicB"/>
</dbReference>
<dbReference type="Gene3D" id="1.10.1220.10">
    <property type="entry name" value="Met repressor-like"/>
    <property type="match status" value="1"/>
</dbReference>
<keyword evidence="3" id="KW-1185">Reference proteome</keyword>
<dbReference type="AlphaFoldDB" id="A0A1H1NRQ1"/>
<dbReference type="GO" id="GO:0006355">
    <property type="term" value="P:regulation of DNA-templated transcription"/>
    <property type="evidence" value="ECO:0007669"/>
    <property type="project" value="InterPro"/>
</dbReference>
<dbReference type="Proteomes" id="UP000198983">
    <property type="component" value="Chromosome I"/>
</dbReference>
<dbReference type="RefSeq" id="WP_092651593.1">
    <property type="nucleotide sequence ID" value="NZ_LT629732.1"/>
</dbReference>